<dbReference type="SMART" id="SM00382">
    <property type="entry name" value="AAA"/>
    <property type="match status" value="2"/>
</dbReference>
<evidence type="ECO:0000313" key="13">
    <source>
        <dbReference type="EMBL" id="KAJ1722150.1"/>
    </source>
</evidence>
<feature type="transmembrane region" description="Helical" evidence="10">
    <location>
        <begin position="736"/>
        <end position="757"/>
    </location>
</feature>
<dbReference type="InterPro" id="IPR050173">
    <property type="entry name" value="ABC_transporter_C-like"/>
</dbReference>
<feature type="domain" description="ABC transporter" evidence="11">
    <location>
        <begin position="924"/>
        <end position="1158"/>
    </location>
</feature>
<evidence type="ECO:0000256" key="1">
    <source>
        <dbReference type="ARBA" id="ARBA00004128"/>
    </source>
</evidence>
<feature type="domain" description="ABC transporter" evidence="11">
    <location>
        <begin position="284"/>
        <end position="509"/>
    </location>
</feature>
<evidence type="ECO:0000256" key="2">
    <source>
        <dbReference type="ARBA" id="ARBA00009726"/>
    </source>
</evidence>
<reference evidence="13" key="1">
    <citation type="submission" date="2022-07" db="EMBL/GenBank/DDBJ databases">
        <title>Phylogenomic reconstructions and comparative analyses of Kickxellomycotina fungi.</title>
        <authorList>
            <person name="Reynolds N.K."/>
            <person name="Stajich J.E."/>
            <person name="Barry K."/>
            <person name="Grigoriev I.V."/>
            <person name="Crous P."/>
            <person name="Smith M.E."/>
        </authorList>
    </citation>
    <scope>NUCLEOTIDE SEQUENCE</scope>
    <source>
        <strain evidence="13">NBRC 32514</strain>
    </source>
</reference>
<dbReference type="Pfam" id="PF00664">
    <property type="entry name" value="ABC_membrane"/>
    <property type="match status" value="2"/>
</dbReference>
<dbReference type="InterPro" id="IPR003593">
    <property type="entry name" value="AAA+_ATPase"/>
</dbReference>
<dbReference type="PROSITE" id="PS50929">
    <property type="entry name" value="ABC_TM1F"/>
    <property type="match status" value="2"/>
</dbReference>
<accession>A0A9W7XZZ1</accession>
<dbReference type="PROSITE" id="PS00211">
    <property type="entry name" value="ABC_TRANSPORTER_1"/>
    <property type="match status" value="2"/>
</dbReference>
<evidence type="ECO:0000256" key="3">
    <source>
        <dbReference type="ARBA" id="ARBA00022448"/>
    </source>
</evidence>
<evidence type="ECO:0000259" key="11">
    <source>
        <dbReference type="PROSITE" id="PS50893"/>
    </source>
</evidence>
<dbReference type="FunFam" id="1.20.1560.10:FF:000013">
    <property type="entry name" value="ABC transporter C family member 2"/>
    <property type="match status" value="1"/>
</dbReference>
<evidence type="ECO:0000256" key="9">
    <source>
        <dbReference type="ARBA" id="ARBA00023136"/>
    </source>
</evidence>
<dbReference type="SUPFAM" id="SSF90123">
    <property type="entry name" value="ABC transporter transmembrane region"/>
    <property type="match status" value="2"/>
</dbReference>
<dbReference type="CDD" id="cd03244">
    <property type="entry name" value="ABCC_MRP_domain2"/>
    <property type="match status" value="1"/>
</dbReference>
<dbReference type="InterPro" id="IPR017871">
    <property type="entry name" value="ABC_transporter-like_CS"/>
</dbReference>
<comment type="subcellular location">
    <subcellularLocation>
        <location evidence="1">Vacuole membrane</location>
        <topology evidence="1">Multi-pass membrane protein</topology>
    </subcellularLocation>
</comment>
<dbReference type="InterPro" id="IPR011527">
    <property type="entry name" value="ABC1_TM_dom"/>
</dbReference>
<comment type="caution">
    <text evidence="13">The sequence shown here is derived from an EMBL/GenBank/DDBJ whole genome shotgun (WGS) entry which is preliminary data.</text>
</comment>
<feature type="domain" description="ABC transmembrane type-1" evidence="12">
    <location>
        <begin position="1"/>
        <end position="243"/>
    </location>
</feature>
<evidence type="ECO:0000256" key="6">
    <source>
        <dbReference type="ARBA" id="ARBA00022741"/>
    </source>
</evidence>
<dbReference type="Pfam" id="PF00005">
    <property type="entry name" value="ABC_tran"/>
    <property type="match status" value="2"/>
</dbReference>
<dbReference type="PANTHER" id="PTHR24223:SF443">
    <property type="entry name" value="MULTIDRUG-RESISTANCE LIKE PROTEIN 1, ISOFORM I"/>
    <property type="match status" value="1"/>
</dbReference>
<dbReference type="SUPFAM" id="SSF52540">
    <property type="entry name" value="P-loop containing nucleoside triphosphate hydrolases"/>
    <property type="match status" value="2"/>
</dbReference>
<organism evidence="13 14">
    <name type="scientific">Coemansia erecta</name>
    <dbReference type="NCBI Taxonomy" id="147472"/>
    <lineage>
        <taxon>Eukaryota</taxon>
        <taxon>Fungi</taxon>
        <taxon>Fungi incertae sedis</taxon>
        <taxon>Zoopagomycota</taxon>
        <taxon>Kickxellomycotina</taxon>
        <taxon>Kickxellomycetes</taxon>
        <taxon>Kickxellales</taxon>
        <taxon>Kickxellaceae</taxon>
        <taxon>Coemansia</taxon>
    </lineage>
</organism>
<dbReference type="GO" id="GO:0000329">
    <property type="term" value="C:fungal-type vacuole membrane"/>
    <property type="evidence" value="ECO:0007669"/>
    <property type="project" value="UniProtKB-ARBA"/>
</dbReference>
<keyword evidence="7" id="KW-0067">ATP-binding</keyword>
<dbReference type="Proteomes" id="UP001149813">
    <property type="component" value="Unassembled WGS sequence"/>
</dbReference>
<dbReference type="CDD" id="cd03250">
    <property type="entry name" value="ABCC_MRP_domain1"/>
    <property type="match status" value="1"/>
</dbReference>
<evidence type="ECO:0000256" key="7">
    <source>
        <dbReference type="ARBA" id="ARBA00022840"/>
    </source>
</evidence>
<dbReference type="GO" id="GO:0005524">
    <property type="term" value="F:ATP binding"/>
    <property type="evidence" value="ECO:0007669"/>
    <property type="project" value="UniProtKB-KW"/>
</dbReference>
<keyword evidence="8 10" id="KW-1133">Transmembrane helix</keyword>
<keyword evidence="3" id="KW-0813">Transport</keyword>
<name>A0A9W7XZZ1_9FUNG</name>
<dbReference type="PROSITE" id="PS50893">
    <property type="entry name" value="ABC_TRANSPORTER_2"/>
    <property type="match status" value="2"/>
</dbReference>
<dbReference type="InterPro" id="IPR027417">
    <property type="entry name" value="P-loop_NTPase"/>
</dbReference>
<gene>
    <name evidence="13" type="ORF">LPJ53_003386</name>
</gene>
<dbReference type="GO" id="GO:0140359">
    <property type="term" value="F:ABC-type transporter activity"/>
    <property type="evidence" value="ECO:0007669"/>
    <property type="project" value="InterPro"/>
</dbReference>
<dbReference type="AlphaFoldDB" id="A0A9W7XZZ1"/>
<keyword evidence="4 10" id="KW-0812">Transmembrane</keyword>
<feature type="transmembrane region" description="Helical" evidence="10">
    <location>
        <begin position="595"/>
        <end position="616"/>
    </location>
</feature>
<keyword evidence="6" id="KW-0547">Nucleotide-binding</keyword>
<dbReference type="EMBL" id="JANBOJ010000127">
    <property type="protein sequence ID" value="KAJ1722150.1"/>
    <property type="molecule type" value="Genomic_DNA"/>
</dbReference>
<evidence type="ECO:0008006" key="15">
    <source>
        <dbReference type="Google" id="ProtNLM"/>
    </source>
</evidence>
<evidence type="ECO:0000256" key="5">
    <source>
        <dbReference type="ARBA" id="ARBA00022737"/>
    </source>
</evidence>
<feature type="transmembrane region" description="Helical" evidence="10">
    <location>
        <begin position="85"/>
        <end position="109"/>
    </location>
</feature>
<sequence>MFMVAAIKTVAEQQFSAMGYTTNLRVRTGLMAAIYEKTLVLSNDSQKLYSIGEIISRMSIDTAEVSYFVGDISYQVWSLPLQITIALYMLYNMLGWSVFVGVGFTIIGIPLSSHISKLMSNLGFLSMQYKDKRIRIIDEVLAGIRIIKLYAWENPFIKKIRNIRNDQELGAMKKRGVYQTYSIFVLTMLPFLVTFSAFATYSLFGNQSHGPLSLKLVFVSMALFKMIEAPINQASYILFAVVQANISIKRLKDFLSSGEIDQSAINYVHYNRNDASSSSDDVLVSVQSGSFKWLSADETTTINNVTVQCKRNELVAIIGRVGSGKSSLVSAILGNMIKTSGNATIRGSVAYVPQQPWIINATLRDNILFGHELDPEFYDKVIEACALKPDLEMLPAGDMTEIGEKGINLSGGQKARLSLARAVYARADIYILDDPLAAVDAHVSKHLFTQVIGPSGLLASRARILVTNAVQYLPATSFVVMLSGGNVVEQGTSSEVLNSNGPVYEFVRKYIDSSTDSVKPQSSDMCASVKIDYGKARKASATRAIAPDASSDSDSNGGVDDLETGQLIQTEANQHGTVKSSIYSKYIKACGLENIILYFVLQTLASLTGIASNFWLKHWASKNESARTELPGIFSQHDVAFYLATYGMLGLASSVVSSLRSLMIWAKCSIKASEKIHDNMLLGVMHSPMSYFDVTPMGRIINRFSADMLTCDLTIPWAMSAILSVAFNIFSSVAVIGISMPILLVAFIPIVFVYRYLQHTYSASSRELSRIVSSTRSPVYSHIQETISGAASIRAFAHQQRYIMDNEQYMENNVQASYIDRCIGRWLALRLEWLGDLILLGVTLCAVGVLHYYGHGDAGLVGLSITYAISLTSFLGSSVSSYVDADNAMTDLERVVEYSNLPSEAPKIIDSHRPPTSWPEQGMVEFRNYSTRYRDNLELTLRDVSFCVQPMQKVGIVGRTGAGKSSLTLALFRIIEAVSGQILIDGQDIAQYGLFDVRSKLSIIPQDPVLFVGTVRDNVDPIGSYTDQQIWSALENAHLAEYIRSKDKGLDFEVEQGGSNFSVGQRQLICLARALLRRAKILVLDEATAAIDNETDAIIQKSIREQFRNCTVLTIAHRLETVTDSDMILVVDGGKVAEFDTPGNLLASESSLFAQLMQESQKHHG</sequence>
<proteinExistence type="inferred from homology"/>
<feature type="domain" description="ABC transmembrane type-1" evidence="12">
    <location>
        <begin position="596"/>
        <end position="887"/>
    </location>
</feature>
<dbReference type="Gene3D" id="3.40.50.300">
    <property type="entry name" value="P-loop containing nucleotide triphosphate hydrolases"/>
    <property type="match status" value="2"/>
</dbReference>
<evidence type="ECO:0000259" key="12">
    <source>
        <dbReference type="PROSITE" id="PS50929"/>
    </source>
</evidence>
<dbReference type="FunFam" id="3.40.50.300:FF:000997">
    <property type="entry name" value="Multidrug resistance-associated protein 1"/>
    <property type="match status" value="1"/>
</dbReference>
<dbReference type="CDD" id="cd18579">
    <property type="entry name" value="ABC_6TM_ABCC_D1"/>
    <property type="match status" value="1"/>
</dbReference>
<evidence type="ECO:0000256" key="8">
    <source>
        <dbReference type="ARBA" id="ARBA00022989"/>
    </source>
</evidence>
<feature type="transmembrane region" description="Helical" evidence="10">
    <location>
        <begin position="216"/>
        <end position="242"/>
    </location>
</feature>
<keyword evidence="5" id="KW-0677">Repeat</keyword>
<dbReference type="InterPro" id="IPR003439">
    <property type="entry name" value="ABC_transporter-like_ATP-bd"/>
</dbReference>
<dbReference type="InterPro" id="IPR036640">
    <property type="entry name" value="ABC1_TM_sf"/>
</dbReference>
<dbReference type="Gene3D" id="1.20.1560.10">
    <property type="entry name" value="ABC transporter type 1, transmembrane domain"/>
    <property type="match status" value="2"/>
</dbReference>
<keyword evidence="9 10" id="KW-0472">Membrane</keyword>
<keyword evidence="14" id="KW-1185">Reference proteome</keyword>
<dbReference type="CDD" id="cd18580">
    <property type="entry name" value="ABC_6TM_ABCC_D2"/>
    <property type="match status" value="1"/>
</dbReference>
<protein>
    <recommendedName>
        <fullName evidence="15">P-loop containing nucleoside triphosphate hydrolase protein</fullName>
    </recommendedName>
</protein>
<evidence type="ECO:0000256" key="4">
    <source>
        <dbReference type="ARBA" id="ARBA00022692"/>
    </source>
</evidence>
<dbReference type="OrthoDB" id="6500128at2759"/>
<dbReference type="InterPro" id="IPR044746">
    <property type="entry name" value="ABCC_6TM_D1"/>
</dbReference>
<feature type="transmembrane region" description="Helical" evidence="10">
    <location>
        <begin position="181"/>
        <end position="204"/>
    </location>
</feature>
<dbReference type="FunFam" id="3.40.50.300:FF:000074">
    <property type="entry name" value="Multidrug resistance-associated protein 5 isoform 1"/>
    <property type="match status" value="1"/>
</dbReference>
<feature type="transmembrane region" description="Helical" evidence="10">
    <location>
        <begin position="860"/>
        <end position="883"/>
    </location>
</feature>
<dbReference type="PANTHER" id="PTHR24223">
    <property type="entry name" value="ATP-BINDING CASSETTE SUB-FAMILY C"/>
    <property type="match status" value="1"/>
</dbReference>
<feature type="transmembrane region" description="Helical" evidence="10">
    <location>
        <begin position="709"/>
        <end position="730"/>
    </location>
</feature>
<dbReference type="InterPro" id="IPR044726">
    <property type="entry name" value="ABCC_6TM_D2"/>
</dbReference>
<evidence type="ECO:0000313" key="14">
    <source>
        <dbReference type="Proteomes" id="UP001149813"/>
    </source>
</evidence>
<feature type="transmembrane region" description="Helical" evidence="10">
    <location>
        <begin position="639"/>
        <end position="659"/>
    </location>
</feature>
<dbReference type="GO" id="GO:0016887">
    <property type="term" value="F:ATP hydrolysis activity"/>
    <property type="evidence" value="ECO:0007669"/>
    <property type="project" value="InterPro"/>
</dbReference>
<comment type="similarity">
    <text evidence="2">Belongs to the ABC transporter superfamily. ABCC family. Conjugate transporter (TC 3.A.1.208) subfamily.</text>
</comment>
<feature type="transmembrane region" description="Helical" evidence="10">
    <location>
        <begin position="833"/>
        <end position="854"/>
    </location>
</feature>
<evidence type="ECO:0000256" key="10">
    <source>
        <dbReference type="SAM" id="Phobius"/>
    </source>
</evidence>